<protein>
    <recommendedName>
        <fullName evidence="5">DUF1640 domain-containing protein</fullName>
    </recommendedName>
</protein>
<keyword evidence="4" id="KW-1185">Reference proteome</keyword>
<dbReference type="Gene3D" id="6.10.250.2700">
    <property type="match status" value="2"/>
</dbReference>
<reference evidence="3 4" key="2">
    <citation type="journal article" date="2021" name="Microorganisms">
        <title>The Ever-Expanding Pseudomonas Genus: Description of 43 New Species and Partition of the Pseudomonas putida Group.</title>
        <authorList>
            <person name="Girard L."/>
            <person name="Lood C."/>
            <person name="Hofte M."/>
            <person name="Vandamme P."/>
            <person name="Rokni-Zadeh H."/>
            <person name="van Noort V."/>
            <person name="Lavigne R."/>
            <person name="De Mot R."/>
        </authorList>
    </citation>
    <scope>NUCLEOTIDE SEQUENCE [LARGE SCALE GENOMIC DNA]</scope>
    <source>
        <strain evidence="3 4">RW8P3</strain>
    </source>
</reference>
<gene>
    <name evidence="3" type="ORF">HU752_020685</name>
</gene>
<proteinExistence type="predicted"/>
<keyword evidence="2" id="KW-0812">Transmembrane</keyword>
<evidence type="ECO:0000256" key="2">
    <source>
        <dbReference type="SAM" id="Phobius"/>
    </source>
</evidence>
<dbReference type="KEGG" id="pvw:HU752_020685"/>
<feature type="transmembrane region" description="Helical" evidence="2">
    <location>
        <begin position="154"/>
        <end position="173"/>
    </location>
</feature>
<sequence>MKLGRNLYKTLVASNVSEQNATSITDALENVMTTALASKTDLSEARNELKAEITGVRTELKAEIAGVRDELKAEIAGVRTELKADIAGVRDELKAEIAGVRHDLHELRLDMTKLEANMTTFRTEIRADMSEIRHTMEVNGERHSKELAKQENKLTLRFGTMLVGGLSLLFAALKYL</sequence>
<dbReference type="AlphaFoldDB" id="A0A9E6TPF2"/>
<keyword evidence="2" id="KW-1133">Transmembrane helix</keyword>
<keyword evidence="2" id="KW-0472">Membrane</keyword>
<dbReference type="EMBL" id="CP077093">
    <property type="protein sequence ID" value="QXI26353.1"/>
    <property type="molecule type" value="Genomic_DNA"/>
</dbReference>
<dbReference type="SUPFAM" id="SSF47162">
    <property type="entry name" value="Apolipoprotein"/>
    <property type="match status" value="1"/>
</dbReference>
<evidence type="ECO:0000313" key="3">
    <source>
        <dbReference type="EMBL" id="QXI26353.1"/>
    </source>
</evidence>
<organism evidence="3 4">
    <name type="scientific">Pseudomonas vanderleydeniana</name>
    <dbReference type="NCBI Taxonomy" id="2745495"/>
    <lineage>
        <taxon>Bacteria</taxon>
        <taxon>Pseudomonadati</taxon>
        <taxon>Pseudomonadota</taxon>
        <taxon>Gammaproteobacteria</taxon>
        <taxon>Pseudomonadales</taxon>
        <taxon>Pseudomonadaceae</taxon>
        <taxon>Pseudomonas</taxon>
    </lineage>
</organism>
<evidence type="ECO:0008006" key="5">
    <source>
        <dbReference type="Google" id="ProtNLM"/>
    </source>
</evidence>
<feature type="coiled-coil region" evidence="1">
    <location>
        <begin position="90"/>
        <end position="124"/>
    </location>
</feature>
<dbReference type="RefSeq" id="WP_186675942.1">
    <property type="nucleotide sequence ID" value="NZ_CP077093.1"/>
</dbReference>
<dbReference type="Proteomes" id="UP000634530">
    <property type="component" value="Chromosome"/>
</dbReference>
<evidence type="ECO:0000256" key="1">
    <source>
        <dbReference type="SAM" id="Coils"/>
    </source>
</evidence>
<evidence type="ECO:0000313" key="4">
    <source>
        <dbReference type="Proteomes" id="UP000634530"/>
    </source>
</evidence>
<keyword evidence="1" id="KW-0175">Coiled coil</keyword>
<accession>A0A9E6TPF2</accession>
<reference evidence="3 4" key="1">
    <citation type="journal article" date="2020" name="Microorganisms">
        <title>Reliable Identification of Environmental Pseudomonas Isolates Using the rpoD Gene.</title>
        <authorList>
            <consortium name="The Broad Institute Genome Sequencing Platform"/>
            <person name="Girard L."/>
            <person name="Lood C."/>
            <person name="Rokni-Zadeh H."/>
            <person name="van Noort V."/>
            <person name="Lavigne R."/>
            <person name="De Mot R."/>
        </authorList>
    </citation>
    <scope>NUCLEOTIDE SEQUENCE [LARGE SCALE GENOMIC DNA]</scope>
    <source>
        <strain evidence="3 4">RW8P3</strain>
    </source>
</reference>
<name>A0A9E6TPF2_9PSED</name>